<accession>A0ABW0HR63</accession>
<name>A0ABW0HR63_9BACL</name>
<dbReference type="Proteomes" id="UP001596113">
    <property type="component" value="Unassembled WGS sequence"/>
</dbReference>
<comment type="caution">
    <text evidence="1">The sequence shown here is derived from an EMBL/GenBank/DDBJ whole genome shotgun (WGS) entry which is preliminary data.</text>
</comment>
<dbReference type="EMBL" id="JBHSMI010000016">
    <property type="protein sequence ID" value="MFC5402930.1"/>
    <property type="molecule type" value="Genomic_DNA"/>
</dbReference>
<evidence type="ECO:0000313" key="1">
    <source>
        <dbReference type="EMBL" id="MFC5402930.1"/>
    </source>
</evidence>
<protein>
    <submittedName>
        <fullName evidence="1">Uncharacterized protein</fullName>
    </submittedName>
</protein>
<organism evidence="1 2">
    <name type="scientific">Cohnella soli</name>
    <dbReference type="NCBI Taxonomy" id="425005"/>
    <lineage>
        <taxon>Bacteria</taxon>
        <taxon>Bacillati</taxon>
        <taxon>Bacillota</taxon>
        <taxon>Bacilli</taxon>
        <taxon>Bacillales</taxon>
        <taxon>Paenibacillaceae</taxon>
        <taxon>Cohnella</taxon>
    </lineage>
</organism>
<sequence>MEQSIEGIQKAPFEVGDGVELVSDSYKDAGHCCGDIGKVIDTKKSVLPSGHIEWDLRVTWENGKAECWIYAKEFTGV</sequence>
<evidence type="ECO:0000313" key="2">
    <source>
        <dbReference type="Proteomes" id="UP001596113"/>
    </source>
</evidence>
<dbReference type="RefSeq" id="WP_378131829.1">
    <property type="nucleotide sequence ID" value="NZ_JBHSMI010000016.1"/>
</dbReference>
<reference evidence="2" key="1">
    <citation type="journal article" date="2019" name="Int. J. Syst. Evol. Microbiol.">
        <title>The Global Catalogue of Microorganisms (GCM) 10K type strain sequencing project: providing services to taxonomists for standard genome sequencing and annotation.</title>
        <authorList>
            <consortium name="The Broad Institute Genomics Platform"/>
            <consortium name="The Broad Institute Genome Sequencing Center for Infectious Disease"/>
            <person name="Wu L."/>
            <person name="Ma J."/>
        </authorList>
    </citation>
    <scope>NUCLEOTIDE SEQUENCE [LARGE SCALE GENOMIC DNA]</scope>
    <source>
        <strain evidence="2">CGMCC 1.18575</strain>
    </source>
</reference>
<keyword evidence="2" id="KW-1185">Reference proteome</keyword>
<gene>
    <name evidence="1" type="ORF">ACFPOF_09260</name>
</gene>
<proteinExistence type="predicted"/>